<dbReference type="AlphaFoldDB" id="M1V4E2"/>
<reference evidence="2 3" key="2">
    <citation type="journal article" date="2007" name="BMC Biol.">
        <title>A 100%-complete sequence reveals unusually simple genomic features in the hot-spring red alga Cyanidioschyzon merolae.</title>
        <authorList>
            <person name="Nozaki H."/>
            <person name="Takano H."/>
            <person name="Misumi O."/>
            <person name="Terasawa K."/>
            <person name="Matsuzaki M."/>
            <person name="Maruyama S."/>
            <person name="Nishida K."/>
            <person name="Yagisawa F."/>
            <person name="Yoshida Y."/>
            <person name="Fujiwara T."/>
            <person name="Takio S."/>
            <person name="Tamura K."/>
            <person name="Chung S.J."/>
            <person name="Nakamura S."/>
            <person name="Kuroiwa H."/>
            <person name="Tanaka K."/>
            <person name="Sato N."/>
            <person name="Kuroiwa T."/>
        </authorList>
    </citation>
    <scope>NUCLEOTIDE SEQUENCE [LARGE SCALE GENOMIC DNA]</scope>
    <source>
        <strain evidence="2 3">10D</strain>
    </source>
</reference>
<dbReference type="PANTHER" id="PTHR47439">
    <property type="entry name" value="LOW MOLECULAR WEIGHT PHOSPHOTYROSINE PROTEIN PHOSPHATASE-RELATED"/>
    <property type="match status" value="1"/>
</dbReference>
<dbReference type="STRING" id="280699.M1V4E2"/>
<dbReference type="SUPFAM" id="SSF52788">
    <property type="entry name" value="Phosphotyrosine protein phosphatases I"/>
    <property type="match status" value="1"/>
</dbReference>
<organism evidence="2 3">
    <name type="scientific">Cyanidioschyzon merolae (strain NIES-3377 / 10D)</name>
    <name type="common">Unicellular red alga</name>
    <dbReference type="NCBI Taxonomy" id="280699"/>
    <lineage>
        <taxon>Eukaryota</taxon>
        <taxon>Rhodophyta</taxon>
        <taxon>Bangiophyceae</taxon>
        <taxon>Cyanidiales</taxon>
        <taxon>Cyanidiaceae</taxon>
        <taxon>Cyanidioschyzon</taxon>
    </lineage>
</organism>
<dbReference type="InterPro" id="IPR023485">
    <property type="entry name" value="Ptyr_pPase"/>
</dbReference>
<evidence type="ECO:0000259" key="1">
    <source>
        <dbReference type="SMART" id="SM00226"/>
    </source>
</evidence>
<dbReference type="KEGG" id="cme:CYME_CME061C"/>
<dbReference type="OrthoDB" id="3388at2759"/>
<dbReference type="EMBL" id="AP006487">
    <property type="protein sequence ID" value="BAM79290.1"/>
    <property type="molecule type" value="Genomic_DNA"/>
</dbReference>
<dbReference type="HOGENOM" id="CLU_071415_2_2_1"/>
<keyword evidence="3" id="KW-1185">Reference proteome</keyword>
<feature type="domain" description="Phosphotyrosine protein phosphatase I" evidence="1">
    <location>
        <begin position="82"/>
        <end position="250"/>
    </location>
</feature>
<dbReference type="Gramene" id="CME061CT">
    <property type="protein sequence ID" value="CME061CT"/>
    <property type="gene ID" value="CME061C"/>
</dbReference>
<dbReference type="Pfam" id="PF01451">
    <property type="entry name" value="LMWPc"/>
    <property type="match status" value="1"/>
</dbReference>
<dbReference type="GeneID" id="16992843"/>
<protein>
    <submittedName>
        <fullName evidence="2">Similar to protein-tyrosine-phosphatase-like protein</fullName>
    </submittedName>
</protein>
<reference evidence="2 3" key="1">
    <citation type="journal article" date="2004" name="Nature">
        <title>Genome sequence of the ultrasmall unicellular red alga Cyanidioschyzon merolae 10D.</title>
        <authorList>
            <person name="Matsuzaki M."/>
            <person name="Misumi O."/>
            <person name="Shin-i T."/>
            <person name="Maruyama S."/>
            <person name="Takahara M."/>
            <person name="Miyagishima S."/>
            <person name="Mori T."/>
            <person name="Nishida K."/>
            <person name="Yagisawa F."/>
            <person name="Nishida K."/>
            <person name="Yoshida Y."/>
            <person name="Nishimura Y."/>
            <person name="Nakao S."/>
            <person name="Kobayashi T."/>
            <person name="Momoyama Y."/>
            <person name="Higashiyama T."/>
            <person name="Minoda A."/>
            <person name="Sano M."/>
            <person name="Nomoto H."/>
            <person name="Oishi K."/>
            <person name="Hayashi H."/>
            <person name="Ohta F."/>
            <person name="Nishizaka S."/>
            <person name="Haga S."/>
            <person name="Miura S."/>
            <person name="Morishita T."/>
            <person name="Kabeya Y."/>
            <person name="Terasawa K."/>
            <person name="Suzuki Y."/>
            <person name="Ishii Y."/>
            <person name="Asakawa S."/>
            <person name="Takano H."/>
            <person name="Ohta N."/>
            <person name="Kuroiwa H."/>
            <person name="Tanaka K."/>
            <person name="Shimizu N."/>
            <person name="Sugano S."/>
            <person name="Sato N."/>
            <person name="Nozaki H."/>
            <person name="Ogasawara N."/>
            <person name="Kohara Y."/>
            <person name="Kuroiwa T."/>
        </authorList>
    </citation>
    <scope>NUCLEOTIDE SEQUENCE [LARGE SCALE GENOMIC DNA]</scope>
    <source>
        <strain evidence="2 3">10D</strain>
    </source>
</reference>
<dbReference type="Gene3D" id="3.40.50.2300">
    <property type="match status" value="1"/>
</dbReference>
<dbReference type="InterPro" id="IPR052995">
    <property type="entry name" value="LMW-PTP"/>
</dbReference>
<dbReference type="Proteomes" id="UP000007014">
    <property type="component" value="Chromosome 5"/>
</dbReference>
<dbReference type="SMART" id="SM00226">
    <property type="entry name" value="LMWPc"/>
    <property type="match status" value="1"/>
</dbReference>
<dbReference type="PANTHER" id="PTHR47439:SF1">
    <property type="entry name" value="ACID PHOSPHATASE"/>
    <property type="match status" value="1"/>
</dbReference>
<accession>M1V4E2</accession>
<gene>
    <name evidence="2" type="ORF">CYME_CME061C</name>
</gene>
<proteinExistence type="predicted"/>
<dbReference type="CDD" id="cd16343">
    <property type="entry name" value="LMWPTP"/>
    <property type="match status" value="1"/>
</dbReference>
<evidence type="ECO:0000313" key="2">
    <source>
        <dbReference type="EMBL" id="BAM79290.1"/>
    </source>
</evidence>
<name>M1V4E2_CYAM1</name>
<dbReference type="InterPro" id="IPR036196">
    <property type="entry name" value="Ptyr_pPase_sf"/>
</dbReference>
<dbReference type="eggNOG" id="KOG3217">
    <property type="taxonomic scope" value="Eukaryota"/>
</dbReference>
<dbReference type="OMA" id="MCTYCKQ"/>
<evidence type="ECO:0000313" key="3">
    <source>
        <dbReference type="Proteomes" id="UP000007014"/>
    </source>
</evidence>
<sequence length="262" mass="30005">MDYHRRKVVCFVQTLAGTRRTYRSGLAVSERTRTAIKHFVSFPQKFNRVESRLHEISAVAGVLMTSHKVNANKNEPGTQKKFCILTVCLGNLCRSPAAEAILKKKIAEQGLENLFYVDSCGTGGGNPDWYIENGWSYHEGDRADPRMVRIASERNIKVDSISRPMKPDDLEKFDLIVVMDAENEREVRKAAAYWGKKYVELAKSKVEQITKYCRHRKDIREVPDPWYHGGDSMRLVLDILEDACEGLLQSVTKQLNLEEQRK</sequence>
<dbReference type="RefSeq" id="XP_005535576.1">
    <property type="nucleotide sequence ID" value="XM_005535519.1"/>
</dbReference>